<evidence type="ECO:0000313" key="1">
    <source>
        <dbReference type="EMBL" id="MBB6324548.1"/>
    </source>
</evidence>
<dbReference type="EMBL" id="JACIJO010000001">
    <property type="protein sequence ID" value="MBB6324548.1"/>
    <property type="molecule type" value="Genomic_DNA"/>
</dbReference>
<reference evidence="1 2" key="1">
    <citation type="submission" date="2020-08" db="EMBL/GenBank/DDBJ databases">
        <title>Genomic Encyclopedia of Type Strains, Phase IV (KMG-IV): sequencing the most valuable type-strain genomes for metagenomic binning, comparative biology and taxonomic classification.</title>
        <authorList>
            <person name="Goeker M."/>
        </authorList>
    </citation>
    <scope>NUCLEOTIDE SEQUENCE [LARGE SCALE GENOMIC DNA]</scope>
    <source>
        <strain evidence="1 2">DSM 102044</strain>
    </source>
</reference>
<sequence>MENTFSTCRRAFRCKNQHQAFVNLNYVLQSVADISYWIKKIEDIQLAVFEHEIDFANTPPNGLIYPGQLILQIIYASIHLQEFPALEKKLIGWDQLADSMLKNRCKKESETLLPLQILQYGPKNLSLEEILDPSGFIKAFFQKQSLKKWILRWNQLREMAFYSYSIFDGDEGEYLKDFTYFKKLLEASYLIHVRYSPI</sequence>
<protein>
    <submittedName>
        <fullName evidence="1">Uncharacterized protein</fullName>
    </submittedName>
</protein>
<dbReference type="Proteomes" id="UP000588604">
    <property type="component" value="Unassembled WGS sequence"/>
</dbReference>
<accession>A0A841MPI9</accession>
<organism evidence="1 2">
    <name type="scientific">Algoriphagus iocasae</name>
    <dbReference type="NCBI Taxonomy" id="1836499"/>
    <lineage>
        <taxon>Bacteria</taxon>
        <taxon>Pseudomonadati</taxon>
        <taxon>Bacteroidota</taxon>
        <taxon>Cytophagia</taxon>
        <taxon>Cytophagales</taxon>
        <taxon>Cyclobacteriaceae</taxon>
        <taxon>Algoriphagus</taxon>
    </lineage>
</organism>
<dbReference type="AlphaFoldDB" id="A0A841MPI9"/>
<name>A0A841MPI9_9BACT</name>
<evidence type="ECO:0000313" key="2">
    <source>
        <dbReference type="Proteomes" id="UP000588604"/>
    </source>
</evidence>
<proteinExistence type="predicted"/>
<comment type="caution">
    <text evidence="1">The sequence shown here is derived from an EMBL/GenBank/DDBJ whole genome shotgun (WGS) entry which is preliminary data.</text>
</comment>
<gene>
    <name evidence="1" type="ORF">FHS59_000163</name>
</gene>
<dbReference type="RefSeq" id="WP_184492527.1">
    <property type="nucleotide sequence ID" value="NZ_JACIJO010000001.1"/>
</dbReference>
<keyword evidence="2" id="KW-1185">Reference proteome</keyword>